<evidence type="ECO:0000313" key="4">
    <source>
        <dbReference type="Proteomes" id="UP000095210"/>
    </source>
</evidence>
<sequence>MEDEQIEIRIGDRERRSVDARLRAALDDGVLTLTEYDERTAQAWGARTRAELDVLTRDLPEPTTTENEADKKPVPPEGSQACEETKPEEGGLLSRIIGTMISGVVLAGGAFLGWQVLNSDDGAAVFGRQTIHIGADEPSVEVGALFGRLEIVVPDDVRVRTDGPFLFGRSNCEQACIGSDDADEVTVTVRGAMARVDILTQEEFASESRDQDEDE</sequence>
<dbReference type="InterPro" id="IPR012551">
    <property type="entry name" value="DUF1707_SHOCT-like"/>
</dbReference>
<dbReference type="AlphaFoldDB" id="A0AAC9HQ35"/>
<evidence type="ECO:0000256" key="1">
    <source>
        <dbReference type="SAM" id="MobiDB-lite"/>
    </source>
</evidence>
<dbReference type="PANTHER" id="PTHR40763:SF5">
    <property type="entry name" value="MEMBRANE PROTEIN"/>
    <property type="match status" value="1"/>
</dbReference>
<proteinExistence type="predicted"/>
<dbReference type="Proteomes" id="UP000095210">
    <property type="component" value="Chromosome"/>
</dbReference>
<reference evidence="4" key="1">
    <citation type="submission" date="2016-03" db="EMBL/GenBank/DDBJ databases">
        <title>Complete genome sequence of the type strain Actinoalloteichus hymeniacidonis DSM 45092.</title>
        <authorList>
            <person name="Schaffert L."/>
            <person name="Albersmeier A."/>
            <person name="Winkler A."/>
            <person name="Kalinowski J."/>
            <person name="Zotchev S."/>
            <person name="Ruckert C."/>
        </authorList>
    </citation>
    <scope>NUCLEOTIDE SEQUENCE [LARGE SCALE GENOMIC DNA]</scope>
    <source>
        <strain evidence="4">HPA177(T) (DSM 45092(T))</strain>
    </source>
</reference>
<feature type="region of interest" description="Disordered" evidence="1">
    <location>
        <begin position="57"/>
        <end position="88"/>
    </location>
</feature>
<gene>
    <name evidence="3" type="ORF">TL08_13690</name>
</gene>
<dbReference type="KEGG" id="ahm:TL08_13690"/>
<organism evidence="3 4">
    <name type="scientific">Actinoalloteichus hymeniacidonis</name>
    <dbReference type="NCBI Taxonomy" id="340345"/>
    <lineage>
        <taxon>Bacteria</taxon>
        <taxon>Bacillati</taxon>
        <taxon>Actinomycetota</taxon>
        <taxon>Actinomycetes</taxon>
        <taxon>Pseudonocardiales</taxon>
        <taxon>Pseudonocardiaceae</taxon>
        <taxon>Actinoalloteichus</taxon>
    </lineage>
</organism>
<accession>A0AAC9HQ35</accession>
<keyword evidence="4" id="KW-1185">Reference proteome</keyword>
<protein>
    <submittedName>
        <fullName evidence="3">DUF1707 family protein</fullName>
    </submittedName>
</protein>
<dbReference type="PANTHER" id="PTHR40763">
    <property type="entry name" value="MEMBRANE PROTEIN-RELATED"/>
    <property type="match status" value="1"/>
</dbReference>
<dbReference type="EMBL" id="CP014859">
    <property type="protein sequence ID" value="AOS63552.1"/>
    <property type="molecule type" value="Genomic_DNA"/>
</dbReference>
<feature type="domain" description="DUF1707" evidence="2">
    <location>
        <begin position="8"/>
        <end position="60"/>
    </location>
</feature>
<dbReference type="Pfam" id="PF08044">
    <property type="entry name" value="DUF1707"/>
    <property type="match status" value="1"/>
</dbReference>
<evidence type="ECO:0000259" key="2">
    <source>
        <dbReference type="Pfam" id="PF08044"/>
    </source>
</evidence>
<evidence type="ECO:0000313" key="3">
    <source>
        <dbReference type="EMBL" id="AOS63552.1"/>
    </source>
</evidence>
<dbReference type="RefSeq" id="WP_069849365.1">
    <property type="nucleotide sequence ID" value="NZ_CP014859.1"/>
</dbReference>
<name>A0AAC9HQ35_9PSEU</name>